<evidence type="ECO:0000256" key="1">
    <source>
        <dbReference type="SAM" id="MobiDB-lite"/>
    </source>
</evidence>
<feature type="region of interest" description="Disordered" evidence="1">
    <location>
        <begin position="26"/>
        <end position="54"/>
    </location>
</feature>
<dbReference type="EMBL" id="BKCJ011803910">
    <property type="protein sequence ID" value="GFD54267.1"/>
    <property type="molecule type" value="Genomic_DNA"/>
</dbReference>
<name>A0A699X3F7_TANCI</name>
<dbReference type="AlphaFoldDB" id="A0A699X3F7"/>
<sequence length="78" mass="8963">LTKQGVEIDVEKVSILKKRRSKTVVEQVGQSEEVANKVDSEETKKDDEEEPMVEEDHMVLSLVVEHTKNLMKKELITQ</sequence>
<evidence type="ECO:0000313" key="2">
    <source>
        <dbReference type="EMBL" id="GFD54267.1"/>
    </source>
</evidence>
<comment type="caution">
    <text evidence="2">The sequence shown here is derived from an EMBL/GenBank/DDBJ whole genome shotgun (WGS) entry which is preliminary data.</text>
</comment>
<protein>
    <submittedName>
        <fullName evidence="2">Uncharacterized protein</fullName>
    </submittedName>
</protein>
<reference evidence="2" key="1">
    <citation type="journal article" date="2019" name="Sci. Rep.">
        <title>Draft genome of Tanacetum cinerariifolium, the natural source of mosquito coil.</title>
        <authorList>
            <person name="Yamashiro T."/>
            <person name="Shiraishi A."/>
            <person name="Satake H."/>
            <person name="Nakayama K."/>
        </authorList>
    </citation>
    <scope>NUCLEOTIDE SEQUENCE</scope>
</reference>
<organism evidence="2">
    <name type="scientific">Tanacetum cinerariifolium</name>
    <name type="common">Dalmatian daisy</name>
    <name type="synonym">Chrysanthemum cinerariifolium</name>
    <dbReference type="NCBI Taxonomy" id="118510"/>
    <lineage>
        <taxon>Eukaryota</taxon>
        <taxon>Viridiplantae</taxon>
        <taxon>Streptophyta</taxon>
        <taxon>Embryophyta</taxon>
        <taxon>Tracheophyta</taxon>
        <taxon>Spermatophyta</taxon>
        <taxon>Magnoliopsida</taxon>
        <taxon>eudicotyledons</taxon>
        <taxon>Gunneridae</taxon>
        <taxon>Pentapetalae</taxon>
        <taxon>asterids</taxon>
        <taxon>campanulids</taxon>
        <taxon>Asterales</taxon>
        <taxon>Asteraceae</taxon>
        <taxon>Asteroideae</taxon>
        <taxon>Anthemideae</taxon>
        <taxon>Anthemidinae</taxon>
        <taxon>Tanacetum</taxon>
    </lineage>
</organism>
<proteinExistence type="predicted"/>
<feature type="compositionally biased region" description="Basic and acidic residues" evidence="1">
    <location>
        <begin position="34"/>
        <end position="46"/>
    </location>
</feature>
<feature type="non-terminal residue" evidence="2">
    <location>
        <position position="1"/>
    </location>
</feature>
<gene>
    <name evidence="2" type="ORF">Tci_926236</name>
</gene>
<accession>A0A699X3F7</accession>